<dbReference type="CDD" id="cd03427">
    <property type="entry name" value="NUDIX_MTH1_Nudt1"/>
    <property type="match status" value="1"/>
</dbReference>
<evidence type="ECO:0000256" key="19">
    <source>
        <dbReference type="ARBA" id="ARBA00048894"/>
    </source>
</evidence>
<dbReference type="InterPro" id="IPR003563">
    <property type="entry name" value="8ODP"/>
</dbReference>
<evidence type="ECO:0000256" key="16">
    <source>
        <dbReference type="ARBA" id="ARBA00031927"/>
    </source>
</evidence>
<keyword evidence="5" id="KW-0378">Hydrolase</keyword>
<feature type="domain" description="Nudix hydrolase" evidence="22">
    <location>
        <begin position="13"/>
        <end position="144"/>
    </location>
</feature>
<dbReference type="EMBL" id="MHKK01000016">
    <property type="protein sequence ID" value="OGY90128.1"/>
    <property type="molecule type" value="Genomic_DNA"/>
</dbReference>
<evidence type="ECO:0000256" key="2">
    <source>
        <dbReference type="ARBA" id="ARBA00005582"/>
    </source>
</evidence>
<organism evidence="23 24">
    <name type="scientific">Candidatus Komeilibacteria bacterium RIFCSPHIGHO2_01_FULL_52_14</name>
    <dbReference type="NCBI Taxonomy" id="1798549"/>
    <lineage>
        <taxon>Bacteria</taxon>
        <taxon>Candidatus Komeiliibacteriota</taxon>
    </lineage>
</organism>
<evidence type="ECO:0000256" key="1">
    <source>
        <dbReference type="ARBA" id="ARBA00001946"/>
    </source>
</evidence>
<evidence type="ECO:0000259" key="22">
    <source>
        <dbReference type="PROSITE" id="PS51462"/>
    </source>
</evidence>
<comment type="catalytic activity">
    <reaction evidence="10">
        <text>2-oxo-ATP + H2O = 2-oxo-AMP + diphosphate + H(+)</text>
        <dbReference type="Rhea" id="RHEA:67392"/>
        <dbReference type="ChEBI" id="CHEBI:15377"/>
        <dbReference type="ChEBI" id="CHEBI:15378"/>
        <dbReference type="ChEBI" id="CHEBI:33019"/>
        <dbReference type="ChEBI" id="CHEBI:71395"/>
        <dbReference type="ChEBI" id="CHEBI:172878"/>
    </reaction>
    <physiologicalReaction direction="left-to-right" evidence="10">
        <dbReference type="Rhea" id="RHEA:67393"/>
    </physiologicalReaction>
</comment>
<evidence type="ECO:0000313" key="24">
    <source>
        <dbReference type="Proteomes" id="UP000177817"/>
    </source>
</evidence>
<dbReference type="InterPro" id="IPR000086">
    <property type="entry name" value="NUDIX_hydrolase_dom"/>
</dbReference>
<reference evidence="23 24" key="1">
    <citation type="journal article" date="2016" name="Nat. Commun.">
        <title>Thousands of microbial genomes shed light on interconnected biogeochemical processes in an aquifer system.</title>
        <authorList>
            <person name="Anantharaman K."/>
            <person name="Brown C.T."/>
            <person name="Hug L.A."/>
            <person name="Sharon I."/>
            <person name="Castelle C.J."/>
            <person name="Probst A.J."/>
            <person name="Thomas B.C."/>
            <person name="Singh A."/>
            <person name="Wilkins M.J."/>
            <person name="Karaoz U."/>
            <person name="Brodie E.L."/>
            <person name="Williams K.H."/>
            <person name="Hubbard S.S."/>
            <person name="Banfield J.F."/>
        </authorList>
    </citation>
    <scope>NUCLEOTIDE SEQUENCE [LARGE SCALE GENOMIC DNA]</scope>
</reference>
<comment type="catalytic activity">
    <reaction evidence="8">
        <text>2-oxo-dATP + H2O = 2-oxo-dAMP + diphosphate + H(+)</text>
        <dbReference type="Rhea" id="RHEA:31583"/>
        <dbReference type="ChEBI" id="CHEBI:15377"/>
        <dbReference type="ChEBI" id="CHEBI:15378"/>
        <dbReference type="ChEBI" id="CHEBI:33019"/>
        <dbReference type="ChEBI" id="CHEBI:63212"/>
        <dbReference type="ChEBI" id="CHEBI:77897"/>
        <dbReference type="EC" id="3.6.1.56"/>
    </reaction>
    <physiologicalReaction direction="left-to-right" evidence="8">
        <dbReference type="Rhea" id="RHEA:31584"/>
    </physiologicalReaction>
</comment>
<evidence type="ECO:0000256" key="5">
    <source>
        <dbReference type="ARBA" id="ARBA00022801"/>
    </source>
</evidence>
<dbReference type="EC" id="3.6.1.56" evidence="11"/>
<comment type="catalytic activity">
    <reaction evidence="9">
        <text>8-oxo-dGTP + H2O = 8-oxo-dGMP + diphosphate + H(+)</text>
        <dbReference type="Rhea" id="RHEA:31575"/>
        <dbReference type="ChEBI" id="CHEBI:15377"/>
        <dbReference type="ChEBI" id="CHEBI:15378"/>
        <dbReference type="ChEBI" id="CHEBI:33019"/>
        <dbReference type="ChEBI" id="CHEBI:63224"/>
        <dbReference type="ChEBI" id="CHEBI:77896"/>
    </reaction>
    <physiologicalReaction direction="left-to-right" evidence="9">
        <dbReference type="Rhea" id="RHEA:31576"/>
    </physiologicalReaction>
</comment>
<keyword evidence="4" id="KW-0479">Metal-binding</keyword>
<dbReference type="Gene3D" id="3.90.79.10">
    <property type="entry name" value="Nucleoside Triphosphate Pyrophosphohydrolase"/>
    <property type="match status" value="1"/>
</dbReference>
<dbReference type="GO" id="GO:0008828">
    <property type="term" value="F:dATP diphosphatase activity"/>
    <property type="evidence" value="ECO:0007669"/>
    <property type="project" value="UniProtKB-EC"/>
</dbReference>
<proteinExistence type="inferred from homology"/>
<dbReference type="Proteomes" id="UP000177817">
    <property type="component" value="Unassembled WGS sequence"/>
</dbReference>
<evidence type="ECO:0000256" key="8">
    <source>
        <dbReference type="ARBA" id="ARBA00024459"/>
    </source>
</evidence>
<evidence type="ECO:0000256" key="3">
    <source>
        <dbReference type="ARBA" id="ARBA00011245"/>
    </source>
</evidence>
<dbReference type="GO" id="GO:0046872">
    <property type="term" value="F:metal ion binding"/>
    <property type="evidence" value="ECO:0007669"/>
    <property type="project" value="UniProtKB-KW"/>
</dbReference>
<name>A0A1G2BLS5_9BACT</name>
<comment type="catalytic activity">
    <reaction evidence="20">
        <text>N(6)-methyl-dATP + H2O = N(6)-methyl-dAMP + diphosphate + H(+)</text>
        <dbReference type="Rhea" id="RHEA:67604"/>
        <dbReference type="ChEBI" id="CHEBI:15377"/>
        <dbReference type="ChEBI" id="CHEBI:15378"/>
        <dbReference type="ChEBI" id="CHEBI:33019"/>
        <dbReference type="ChEBI" id="CHEBI:169976"/>
        <dbReference type="ChEBI" id="CHEBI:172872"/>
    </reaction>
    <physiologicalReaction direction="left-to-right" evidence="20">
        <dbReference type="Rhea" id="RHEA:67605"/>
    </physiologicalReaction>
</comment>
<evidence type="ECO:0000256" key="10">
    <source>
        <dbReference type="ARBA" id="ARBA00024596"/>
    </source>
</evidence>
<evidence type="ECO:0000256" key="13">
    <source>
        <dbReference type="ARBA" id="ARBA00029673"/>
    </source>
</evidence>
<evidence type="ECO:0000256" key="20">
    <source>
        <dbReference type="ARBA" id="ARBA00049032"/>
    </source>
</evidence>
<evidence type="ECO:0000256" key="11">
    <source>
        <dbReference type="ARBA" id="ARBA00026103"/>
    </source>
</evidence>
<dbReference type="InterPro" id="IPR015797">
    <property type="entry name" value="NUDIX_hydrolase-like_dom_sf"/>
</dbReference>
<dbReference type="PANTHER" id="PTHR43758">
    <property type="entry name" value="7,8-DIHYDRO-8-OXOGUANINE TRIPHOSPHATASE"/>
    <property type="match status" value="1"/>
</dbReference>
<dbReference type="InterPro" id="IPR020084">
    <property type="entry name" value="NUDIX_hydrolase_CS"/>
</dbReference>
<comment type="caution">
    <text evidence="23">The sequence shown here is derived from an EMBL/GenBank/DDBJ whole genome shotgun (WGS) entry which is preliminary data.</text>
</comment>
<evidence type="ECO:0000256" key="12">
    <source>
        <dbReference type="ARBA" id="ARBA00026218"/>
    </source>
</evidence>
<evidence type="ECO:0000256" key="14">
    <source>
        <dbReference type="ARBA" id="ARBA00030634"/>
    </source>
</evidence>
<evidence type="ECO:0000256" key="18">
    <source>
        <dbReference type="ARBA" id="ARBA00048002"/>
    </source>
</evidence>
<comment type="subunit">
    <text evidence="3">Monomer.</text>
</comment>
<dbReference type="PROSITE" id="PS51462">
    <property type="entry name" value="NUDIX"/>
    <property type="match status" value="1"/>
</dbReference>
<accession>A0A1G2BLS5</accession>
<sequence>MLSKKIVSTSTSKSSPKTLTLAFVVLKNRILLGMKKRGFGAGRWNGFGGKVLAGETIEVAAQRELLEETGITAEKLRQRGMLTFHFENDPVTLCVHLFSTSNFSGEPHETEEMKPQWFPLTAIPYAVMWADDRYWLPVVLSGKNVAGEFWFKDTDTLLKHRVAVV</sequence>
<evidence type="ECO:0000256" key="6">
    <source>
        <dbReference type="ARBA" id="ARBA00022842"/>
    </source>
</evidence>
<keyword evidence="6" id="KW-0460">Magnesium</keyword>
<dbReference type="PROSITE" id="PS00893">
    <property type="entry name" value="NUDIX_BOX"/>
    <property type="match status" value="1"/>
</dbReference>
<dbReference type="SUPFAM" id="SSF55811">
    <property type="entry name" value="Nudix"/>
    <property type="match status" value="1"/>
</dbReference>
<dbReference type="AlphaFoldDB" id="A0A1G2BLS5"/>
<dbReference type="Pfam" id="PF00293">
    <property type="entry name" value="NUDIX"/>
    <property type="match status" value="1"/>
</dbReference>
<evidence type="ECO:0000256" key="17">
    <source>
        <dbReference type="ARBA" id="ARBA00032071"/>
    </source>
</evidence>
<evidence type="ECO:0000256" key="21">
    <source>
        <dbReference type="ARBA" id="ARBA00053094"/>
    </source>
</evidence>
<dbReference type="PRINTS" id="PR01403">
    <property type="entry name" value="8OXTPHPHTASE"/>
</dbReference>
<evidence type="ECO:0000256" key="7">
    <source>
        <dbReference type="ARBA" id="ARBA00024448"/>
    </source>
</evidence>
<comment type="catalytic activity">
    <reaction evidence="18">
        <text>N(6)-methyl-ATP + H2O = N(6)-methyl-AMP + diphosphate + H(+)</text>
        <dbReference type="Rhea" id="RHEA:67608"/>
        <dbReference type="ChEBI" id="CHEBI:15377"/>
        <dbReference type="ChEBI" id="CHEBI:15378"/>
        <dbReference type="ChEBI" id="CHEBI:33019"/>
        <dbReference type="ChEBI" id="CHEBI:144842"/>
        <dbReference type="ChEBI" id="CHEBI:172873"/>
    </reaction>
    <physiologicalReaction direction="left-to-right" evidence="18">
        <dbReference type="Rhea" id="RHEA:67609"/>
    </physiologicalReaction>
</comment>
<comment type="cofactor">
    <cofactor evidence="1">
        <name>Mg(2+)</name>
        <dbReference type="ChEBI" id="CHEBI:18420"/>
    </cofactor>
</comment>
<dbReference type="GO" id="GO:0008413">
    <property type="term" value="F:8-oxo-7,8-dihydroguanosine triphosphate pyrophosphatase activity"/>
    <property type="evidence" value="ECO:0007669"/>
    <property type="project" value="InterPro"/>
</dbReference>
<evidence type="ECO:0000256" key="9">
    <source>
        <dbReference type="ARBA" id="ARBA00024486"/>
    </source>
</evidence>
<evidence type="ECO:0000313" key="23">
    <source>
        <dbReference type="EMBL" id="OGY90128.1"/>
    </source>
</evidence>
<evidence type="ECO:0000256" key="15">
    <source>
        <dbReference type="ARBA" id="ARBA00030682"/>
    </source>
</evidence>
<comment type="similarity">
    <text evidence="2">Belongs to the Nudix hydrolase family.</text>
</comment>
<evidence type="ECO:0000256" key="4">
    <source>
        <dbReference type="ARBA" id="ARBA00022723"/>
    </source>
</evidence>
<gene>
    <name evidence="23" type="ORF">A2677_00365</name>
</gene>
<comment type="function">
    <text evidence="21">Oxidized purine nucleoside triphosphate hydrolase which is a prominent sanitizer of the oxidized nucleotide pool. Catalyzes the hydrolysis of 2-oxo-dATP (2-hydroxy-dATP) into 2-oxo-dAMP. Also has a significant hydrolase activity toward 2-oxo-ATP, 8-oxo-dGTP and 8-oxo-dATP. Through the hydrolysis of oxidized purine nucleoside triphosphates, prevents their incorporation into DNA and the subsequent transversions A:T to C:G and G:C to T:A. Also catalyzes the hydrolysis of methylated purine nucleoside triphosphate preventing their integration into DNA. Through this antimutagenic activity protects cells from oxidative stress.</text>
</comment>
<dbReference type="GO" id="GO:0005737">
    <property type="term" value="C:cytoplasm"/>
    <property type="evidence" value="ECO:0007669"/>
    <property type="project" value="TreeGrafter"/>
</dbReference>
<dbReference type="GO" id="GO:0042262">
    <property type="term" value="P:DNA protection"/>
    <property type="evidence" value="ECO:0007669"/>
    <property type="project" value="InterPro"/>
</dbReference>
<comment type="catalytic activity">
    <reaction evidence="19">
        <text>O(6)-methyl-dGTP + H2O = O(6)-methyl-dGMP + diphosphate + H(+)</text>
        <dbReference type="Rhea" id="RHEA:67600"/>
        <dbReference type="ChEBI" id="CHEBI:15377"/>
        <dbReference type="ChEBI" id="CHEBI:15378"/>
        <dbReference type="ChEBI" id="CHEBI:33019"/>
        <dbReference type="ChEBI" id="CHEBI:169974"/>
        <dbReference type="ChEBI" id="CHEBI:169975"/>
    </reaction>
    <physiologicalReaction direction="left-to-right" evidence="19">
        <dbReference type="Rhea" id="RHEA:67601"/>
    </physiologicalReaction>
</comment>
<protein>
    <recommendedName>
        <fullName evidence="12">Oxidized purine nucleoside triphosphate hydrolase</fullName>
        <ecNumber evidence="11">3.6.1.56</ecNumber>
    </recommendedName>
    <alternativeName>
        <fullName evidence="16">2-hydroxy-dATP diphosphatase</fullName>
    </alternativeName>
    <alternativeName>
        <fullName evidence="15">7,8-dihydro-8-oxoguanine triphosphatase</fullName>
    </alternativeName>
    <alternativeName>
        <fullName evidence="14">8-oxo-dGTPase</fullName>
    </alternativeName>
    <alternativeName>
        <fullName evidence="17">Methylated purine nucleoside triphosphate hydrolase</fullName>
    </alternativeName>
    <alternativeName>
        <fullName evidence="13">Nucleoside diphosphate-linked moiety X motif 1</fullName>
    </alternativeName>
</protein>
<dbReference type="PANTHER" id="PTHR43758:SF2">
    <property type="entry name" value="OXIDIZED PURINE NUCLEOSIDE TRIPHOSPHATE HYDROLASE"/>
    <property type="match status" value="1"/>
</dbReference>
<comment type="catalytic activity">
    <reaction evidence="7">
        <text>8-oxo-dATP + H2O = 8-oxo-dAMP + diphosphate + H(+)</text>
        <dbReference type="Rhea" id="RHEA:65396"/>
        <dbReference type="ChEBI" id="CHEBI:15377"/>
        <dbReference type="ChEBI" id="CHEBI:15378"/>
        <dbReference type="ChEBI" id="CHEBI:33019"/>
        <dbReference type="ChEBI" id="CHEBI:71361"/>
        <dbReference type="ChEBI" id="CHEBI:172871"/>
    </reaction>
    <physiologicalReaction direction="left-to-right" evidence="7">
        <dbReference type="Rhea" id="RHEA:65397"/>
    </physiologicalReaction>
</comment>